<dbReference type="Gene3D" id="3.80.10.10">
    <property type="entry name" value="Ribonuclease Inhibitor"/>
    <property type="match status" value="1"/>
</dbReference>
<proteinExistence type="predicted"/>
<dbReference type="InterPro" id="IPR032675">
    <property type="entry name" value="LRR_dom_sf"/>
</dbReference>
<dbReference type="InterPro" id="IPR001611">
    <property type="entry name" value="Leu-rich_rpt"/>
</dbReference>
<dbReference type="AlphaFoldDB" id="A0A2M8M684"/>
<dbReference type="EMBL" id="PGGW01000011">
    <property type="protein sequence ID" value="PJE99709.1"/>
    <property type="molecule type" value="Genomic_DNA"/>
</dbReference>
<accession>A0A2M8M684</accession>
<dbReference type="Proteomes" id="UP000230407">
    <property type="component" value="Unassembled WGS sequence"/>
</dbReference>
<name>A0A2M8M684_9ACTN</name>
<organism evidence="1 2">
    <name type="scientific">Streptomyces carminius</name>
    <dbReference type="NCBI Taxonomy" id="2665496"/>
    <lineage>
        <taxon>Bacteria</taxon>
        <taxon>Bacillati</taxon>
        <taxon>Actinomycetota</taxon>
        <taxon>Actinomycetes</taxon>
        <taxon>Kitasatosporales</taxon>
        <taxon>Streptomycetaceae</taxon>
        <taxon>Streptomyces</taxon>
    </lineage>
</organism>
<dbReference type="RefSeq" id="WP_100200750.1">
    <property type="nucleotide sequence ID" value="NZ_PGGW01000011.1"/>
</dbReference>
<gene>
    <name evidence="1" type="ORF">CUT44_04230</name>
</gene>
<evidence type="ECO:0000313" key="2">
    <source>
        <dbReference type="Proteomes" id="UP000230407"/>
    </source>
</evidence>
<dbReference type="NCBIfam" id="NF038076">
    <property type="entry name" value="fam_STM4015"/>
    <property type="match status" value="1"/>
</dbReference>
<protein>
    <submittedName>
        <fullName evidence="1">Cytoplasmic protein</fullName>
    </submittedName>
</protein>
<dbReference type="Pfam" id="PF13516">
    <property type="entry name" value="LRR_6"/>
    <property type="match status" value="2"/>
</dbReference>
<comment type="caution">
    <text evidence="1">The sequence shown here is derived from an EMBL/GenBank/DDBJ whole genome shotgun (WGS) entry which is preliminary data.</text>
</comment>
<evidence type="ECO:0000313" key="1">
    <source>
        <dbReference type="EMBL" id="PJE99709.1"/>
    </source>
</evidence>
<keyword evidence="2" id="KW-1185">Reference proteome</keyword>
<sequence>MVGHLSELHGLPVHDFAPDAPAGDLPPAGSVAWRLSFNPYVDDGPKGGFEGLWRMFTETVDTAAVRALVIGQWGEVSEYGPDFVVEMLTSDTERFPSLEAVFIGDVTFEEAEISWIEQSDVTPVLEAYPRLREFGVRGGTGLVFRPVRHEHLRTLRFESGGLPGGVVRGVAASDLPALEELELWLGVTDYGGDATVADLAPILTGERLPALRSLGLTDSELQDEIAAAVASAPVVARLHTLDLSMGTLTDTGAEALLSGQPLTHLTKLDLSHHFLSDAMMARIREELEGAGVDVDLSDQEKPEEHNGETWRYVAVSE</sequence>
<dbReference type="InterPro" id="IPR047722">
    <property type="entry name" value="STM4015-like"/>
</dbReference>
<dbReference type="SUPFAM" id="SSF52047">
    <property type="entry name" value="RNI-like"/>
    <property type="match status" value="1"/>
</dbReference>
<reference evidence="1 2" key="1">
    <citation type="submission" date="2017-11" db="EMBL/GenBank/DDBJ databases">
        <title>Streptomyces carmine sp. nov., a novel actinomycete isolated from Sophora alopecuroides in Xinjiang, China.</title>
        <authorList>
            <person name="Wang Y."/>
            <person name="Luo X."/>
            <person name="Wan C."/>
            <person name="Zhang L."/>
        </authorList>
    </citation>
    <scope>NUCLEOTIDE SEQUENCE [LARGE SCALE GENOMIC DNA]</scope>
    <source>
        <strain evidence="1 2">TRM SA0054</strain>
    </source>
</reference>